<comment type="caution">
    <text evidence="3">The sequence shown here is derived from an EMBL/GenBank/DDBJ whole genome shotgun (WGS) entry which is preliminary data.</text>
</comment>
<evidence type="ECO:0000256" key="1">
    <source>
        <dbReference type="SAM" id="MobiDB-lite"/>
    </source>
</evidence>
<feature type="compositionally biased region" description="Polar residues" evidence="1">
    <location>
        <begin position="75"/>
        <end position="96"/>
    </location>
</feature>
<evidence type="ECO:0000313" key="4">
    <source>
        <dbReference type="Proteomes" id="UP001295794"/>
    </source>
</evidence>
<feature type="compositionally biased region" description="Polar residues" evidence="1">
    <location>
        <begin position="40"/>
        <end position="50"/>
    </location>
</feature>
<protein>
    <recommendedName>
        <fullName evidence="2">DUF6699 domain-containing protein</fullName>
    </recommendedName>
</protein>
<feature type="domain" description="DUF6699" evidence="2">
    <location>
        <begin position="169"/>
        <end position="298"/>
    </location>
</feature>
<dbReference type="Proteomes" id="UP001295794">
    <property type="component" value="Unassembled WGS sequence"/>
</dbReference>
<reference evidence="3" key="1">
    <citation type="submission" date="2023-11" db="EMBL/GenBank/DDBJ databases">
        <authorList>
            <person name="De Vega J J."/>
            <person name="De Vega J J."/>
        </authorList>
    </citation>
    <scope>NUCLEOTIDE SEQUENCE</scope>
</reference>
<gene>
    <name evidence="3" type="ORF">MYCIT1_LOCUS32997</name>
</gene>
<dbReference type="EMBL" id="CAVNYO010000444">
    <property type="protein sequence ID" value="CAK5281752.1"/>
    <property type="molecule type" value="Genomic_DNA"/>
</dbReference>
<accession>A0AAD2HTT9</accession>
<proteinExistence type="predicted"/>
<name>A0AAD2HTT9_9AGAR</name>
<feature type="region of interest" description="Disordered" evidence="1">
    <location>
        <begin position="1"/>
        <end position="142"/>
    </location>
</feature>
<dbReference type="Pfam" id="PF20415">
    <property type="entry name" value="DUF6699"/>
    <property type="match status" value="1"/>
</dbReference>
<keyword evidence="4" id="KW-1185">Reference proteome</keyword>
<evidence type="ECO:0000313" key="3">
    <source>
        <dbReference type="EMBL" id="CAK5281752.1"/>
    </source>
</evidence>
<dbReference type="InterPro" id="IPR046522">
    <property type="entry name" value="DUF6699"/>
</dbReference>
<sequence>MPQSHKIPPTPKMGSISLPDELSPEVLPRDKKRISFSFLKGSSKTDTAPRSMTPAPLPTSIHDPPRQSHSRRRASSMTSGSIPPVSSSRAKRQTFQYGPPATEQPRPTLISAYSAPNSAAPWSDDEHRSYPPKPPKPVLKRSMAQAPVTLSWPLVAFSQREHLPYPKVYFDIAFDPQDPNNLKDNRHRHFADLSQQDREMPICVNYRITEIVVVCPLVGSLVVRRPEGLRCIDVFFAIYSKYQKKAAAAQLPSEPDWDRCQQAFKLRCKEAPGLTEYNRKLGLLRVDLLCGRRIFDGLWMRNGQWELQIFKVPIV</sequence>
<evidence type="ECO:0000259" key="2">
    <source>
        <dbReference type="Pfam" id="PF20415"/>
    </source>
</evidence>
<dbReference type="AlphaFoldDB" id="A0AAD2HTT9"/>
<organism evidence="3 4">
    <name type="scientific">Mycena citricolor</name>
    <dbReference type="NCBI Taxonomy" id="2018698"/>
    <lineage>
        <taxon>Eukaryota</taxon>
        <taxon>Fungi</taxon>
        <taxon>Dikarya</taxon>
        <taxon>Basidiomycota</taxon>
        <taxon>Agaricomycotina</taxon>
        <taxon>Agaricomycetes</taxon>
        <taxon>Agaricomycetidae</taxon>
        <taxon>Agaricales</taxon>
        <taxon>Marasmiineae</taxon>
        <taxon>Mycenaceae</taxon>
        <taxon>Mycena</taxon>
    </lineage>
</organism>